<dbReference type="BioCyc" id="MTUB1310114:G13A2-2798-MONOMER"/>
<evidence type="ECO:0000313" key="2">
    <source>
        <dbReference type="EMBL" id="AGL28219.1"/>
    </source>
</evidence>
<dbReference type="EMBL" id="CP005386">
    <property type="protein sequence ID" value="AGL28219.1"/>
    <property type="molecule type" value="Genomic_DNA"/>
</dbReference>
<evidence type="ECO:0000259" key="1">
    <source>
        <dbReference type="Pfam" id="PF12484"/>
    </source>
</evidence>
<sequence>MRPWLVAGGAGKLYTLATAAGAALDGTGWAVPEEDGPIAVMPPAPGMVVAANSVGADSGPRYGVKPIVMPKHGLF</sequence>
<dbReference type="Proteomes" id="UP000013548">
    <property type="component" value="Chromosome"/>
</dbReference>
<accession>R4M936</accession>
<dbReference type="HOGENOM" id="CLU_199741_0_0_11"/>
<proteinExistence type="predicted"/>
<feature type="domain" description="PPE family C-terminal" evidence="1">
    <location>
        <begin position="17"/>
        <end position="71"/>
    </location>
</feature>
<dbReference type="KEGG" id="mtuc:J113_19200"/>
<dbReference type="PATRIC" id="fig|1310114.3.peg.4051"/>
<dbReference type="InterPro" id="IPR022171">
    <property type="entry name" value="PPE_C"/>
</dbReference>
<reference evidence="2 3" key="1">
    <citation type="journal article" date="2013" name="Genome Announc.">
        <title>Whole-Genome Sequences of Four Clinical Isolates of Mycobacterium tuberculosis from Tamil Nadu, South India.</title>
        <authorList>
            <person name="Narayanan S."/>
            <person name="Deshpande U."/>
        </authorList>
    </citation>
    <scope>NUCLEOTIDE SEQUENCE [LARGE SCALE GENOMIC DNA]</scope>
    <source>
        <strain evidence="2 3">CAS/NITR204</strain>
    </source>
</reference>
<organism evidence="2 3">
    <name type="scientific">Mycobacterium tuberculosis CAS/NITR204</name>
    <dbReference type="NCBI Taxonomy" id="1310114"/>
    <lineage>
        <taxon>Bacteria</taxon>
        <taxon>Bacillati</taxon>
        <taxon>Actinomycetota</taxon>
        <taxon>Actinomycetes</taxon>
        <taxon>Mycobacteriales</taxon>
        <taxon>Mycobacteriaceae</taxon>
        <taxon>Mycobacterium</taxon>
        <taxon>Mycobacterium tuberculosis complex</taxon>
    </lineage>
</organism>
<protein>
    <submittedName>
        <fullName evidence="2">PPE family protein</fullName>
    </submittedName>
</protein>
<dbReference type="Pfam" id="PF12484">
    <property type="entry name" value="PPE-SVP"/>
    <property type="match status" value="1"/>
</dbReference>
<dbReference type="AlphaFoldDB" id="R4M936"/>
<evidence type="ECO:0000313" key="3">
    <source>
        <dbReference type="Proteomes" id="UP000013548"/>
    </source>
</evidence>
<gene>
    <name evidence="2" type="ORF">J113_19200</name>
</gene>
<name>R4M936_MYCTX</name>